<proteinExistence type="inferred from homology"/>
<dbReference type="AlphaFoldDB" id="A0A1Y2G4J6"/>
<keyword evidence="2 4" id="KW-0378">Hydrolase</keyword>
<evidence type="ECO:0000256" key="3">
    <source>
        <dbReference type="ARBA" id="ARBA00023295"/>
    </source>
</evidence>
<evidence type="ECO:0000313" key="9">
    <source>
        <dbReference type="Proteomes" id="UP000193467"/>
    </source>
</evidence>
<dbReference type="GO" id="GO:0006080">
    <property type="term" value="P:substituted mannan metabolic process"/>
    <property type="evidence" value="ECO:0007669"/>
    <property type="project" value="InterPro"/>
</dbReference>
<dbReference type="PROSITE" id="PS51764">
    <property type="entry name" value="GH26"/>
    <property type="match status" value="1"/>
</dbReference>
<dbReference type="SUPFAM" id="SSF51445">
    <property type="entry name" value="(Trans)glycosidases"/>
    <property type="match status" value="1"/>
</dbReference>
<keyword evidence="9" id="KW-1185">Reference proteome</keyword>
<feature type="chain" id="PRO_5011005967" evidence="6">
    <location>
        <begin position="35"/>
        <end position="469"/>
    </location>
</feature>
<comment type="similarity">
    <text evidence="1 4">Belongs to the glycosyl hydrolase 26 family.</text>
</comment>
<evidence type="ECO:0000256" key="1">
    <source>
        <dbReference type="ARBA" id="ARBA00007754"/>
    </source>
</evidence>
<feature type="signal peptide" evidence="6">
    <location>
        <begin position="1"/>
        <end position="34"/>
    </location>
</feature>
<dbReference type="InParanoid" id="A0A1Y2G4J6"/>
<reference evidence="8 9" key="1">
    <citation type="submission" date="2016-07" db="EMBL/GenBank/DDBJ databases">
        <title>Pervasive Adenine N6-methylation of Active Genes in Fungi.</title>
        <authorList>
            <consortium name="DOE Joint Genome Institute"/>
            <person name="Mondo S.J."/>
            <person name="Dannebaum R.O."/>
            <person name="Kuo R.C."/>
            <person name="Labutti K."/>
            <person name="Haridas S."/>
            <person name="Kuo A."/>
            <person name="Salamov A."/>
            <person name="Ahrendt S.R."/>
            <person name="Lipzen A."/>
            <person name="Sullivan W."/>
            <person name="Andreopoulos W.B."/>
            <person name="Clum A."/>
            <person name="Lindquist E."/>
            <person name="Daum C."/>
            <person name="Ramamoorthy G.K."/>
            <person name="Gryganskyi A."/>
            <person name="Culley D."/>
            <person name="Magnuson J.K."/>
            <person name="James T.Y."/>
            <person name="O'Malley M.A."/>
            <person name="Stajich J.E."/>
            <person name="Spatafora J.W."/>
            <person name="Visel A."/>
            <person name="Grigoriev I.V."/>
        </authorList>
    </citation>
    <scope>NUCLEOTIDE SEQUENCE [LARGE SCALE GENOMIC DNA]</scope>
    <source>
        <strain evidence="8 9">62-1032</strain>
    </source>
</reference>
<evidence type="ECO:0000256" key="2">
    <source>
        <dbReference type="ARBA" id="ARBA00022801"/>
    </source>
</evidence>
<dbReference type="EMBL" id="MCGR01000004">
    <property type="protein sequence ID" value="ORY90166.1"/>
    <property type="molecule type" value="Genomic_DNA"/>
</dbReference>
<keyword evidence="6" id="KW-0732">Signal</keyword>
<evidence type="ECO:0000313" key="8">
    <source>
        <dbReference type="EMBL" id="ORY90166.1"/>
    </source>
</evidence>
<evidence type="ECO:0000256" key="6">
    <source>
        <dbReference type="SAM" id="SignalP"/>
    </source>
</evidence>
<evidence type="ECO:0000256" key="4">
    <source>
        <dbReference type="PROSITE-ProRule" id="PRU01100"/>
    </source>
</evidence>
<sequence>MPAASRPRRSVKSTARFVAGAAALLAIATPVVQAAMFEPPGDQVLFGMWFDPADGYNDRPLDINARIDQNVAVFQIAQEIPLPAYNWVTGAGGPAPENTIELSRTDAAVFLTVYPGGGFDTVTTADFTQLGQQILDYQTTLNRTVFLRYAPEMQGLWNAYGQQPTAFIASWRECYTAVKAVAPDTIMVWAPNTPQGYPYGQSLSASSTADIALLDTNNNGELDADDDSLAPYYPGDDVVDWIGVSIYYKGTDSAQTENNVQPEGYCAQAINGVNPSDGATITNWYANYCEAKPDKACMFAESGAAYHLNNTAATTVTRSQLQQGWISDCITNISMLDEFPRLRLIMHFEYEKVETANDNSQDMRDFRVTNDTAALAQLKADFASAGDRFSWAQSRAPPTSISSAGAPAATNSEGSTVVQAITATTRARPTTFPSLFGTTSDGTQRAEFIELGIMIVAGIGGALAVMKTL</sequence>
<dbReference type="Gene3D" id="3.20.20.80">
    <property type="entry name" value="Glycosidases"/>
    <property type="match status" value="1"/>
</dbReference>
<dbReference type="Proteomes" id="UP000193467">
    <property type="component" value="Unassembled WGS sequence"/>
</dbReference>
<protein>
    <submittedName>
        <fullName evidence="8">Glycoside hydrolase superfamily</fullName>
    </submittedName>
</protein>
<dbReference type="PANTHER" id="PTHR40079:SF4">
    <property type="entry name" value="GH26 DOMAIN-CONTAINING PROTEIN-RELATED"/>
    <property type="match status" value="1"/>
</dbReference>
<feature type="region of interest" description="Disordered" evidence="5">
    <location>
        <begin position="396"/>
        <end position="415"/>
    </location>
</feature>
<accession>A0A1Y2G4J6</accession>
<evidence type="ECO:0000259" key="7">
    <source>
        <dbReference type="PROSITE" id="PS51764"/>
    </source>
</evidence>
<dbReference type="InterPro" id="IPR000805">
    <property type="entry name" value="Glyco_hydro_26"/>
</dbReference>
<organism evidence="8 9">
    <name type="scientific">Leucosporidium creatinivorum</name>
    <dbReference type="NCBI Taxonomy" id="106004"/>
    <lineage>
        <taxon>Eukaryota</taxon>
        <taxon>Fungi</taxon>
        <taxon>Dikarya</taxon>
        <taxon>Basidiomycota</taxon>
        <taxon>Pucciniomycotina</taxon>
        <taxon>Microbotryomycetes</taxon>
        <taxon>Leucosporidiales</taxon>
        <taxon>Leucosporidium</taxon>
    </lineage>
</organism>
<dbReference type="GO" id="GO:0016985">
    <property type="term" value="F:mannan endo-1,4-beta-mannosidase activity"/>
    <property type="evidence" value="ECO:0007669"/>
    <property type="project" value="InterPro"/>
</dbReference>
<feature type="active site" description="Proton donor" evidence="4">
    <location>
        <position position="152"/>
    </location>
</feature>
<gene>
    <name evidence="8" type="ORF">BCR35DRAFT_299725</name>
</gene>
<dbReference type="InterPro" id="IPR022790">
    <property type="entry name" value="GH26_dom"/>
</dbReference>
<feature type="active site" description="Nucleophile" evidence="4">
    <location>
        <position position="301"/>
    </location>
</feature>
<evidence type="ECO:0000256" key="5">
    <source>
        <dbReference type="SAM" id="MobiDB-lite"/>
    </source>
</evidence>
<name>A0A1Y2G4J6_9BASI</name>
<comment type="caution">
    <text evidence="8">The sequence shown here is derived from an EMBL/GenBank/DDBJ whole genome shotgun (WGS) entry which is preliminary data.</text>
</comment>
<dbReference type="PANTHER" id="PTHR40079">
    <property type="entry name" value="MANNAN ENDO-1,4-BETA-MANNOSIDASE E-RELATED"/>
    <property type="match status" value="1"/>
</dbReference>
<dbReference type="OrthoDB" id="428177at2759"/>
<feature type="domain" description="GH26" evidence="7">
    <location>
        <begin position="27"/>
        <end position="378"/>
    </location>
</feature>
<keyword evidence="3 4" id="KW-0326">Glycosidase</keyword>
<dbReference type="InterPro" id="IPR017853">
    <property type="entry name" value="GH"/>
</dbReference>